<evidence type="ECO:0000313" key="1">
    <source>
        <dbReference type="EMBL" id="CEG40812.1"/>
    </source>
</evidence>
<dbReference type="GeneID" id="36406048"/>
<dbReference type="AlphaFoldDB" id="A0A0P1AI55"/>
<reference evidence="2" key="1">
    <citation type="submission" date="2014-09" db="EMBL/GenBank/DDBJ databases">
        <authorList>
            <person name="Sharma Rahul"/>
            <person name="Thines Marco"/>
        </authorList>
    </citation>
    <scope>NUCLEOTIDE SEQUENCE [LARGE SCALE GENOMIC DNA]</scope>
</reference>
<dbReference type="EMBL" id="CCYD01000523">
    <property type="protein sequence ID" value="CEG40812.1"/>
    <property type="molecule type" value="Genomic_DNA"/>
</dbReference>
<accession>A0A0P1AI55</accession>
<proteinExistence type="predicted"/>
<protein>
    <submittedName>
        <fullName evidence="1">CRN-like protein</fullName>
    </submittedName>
</protein>
<evidence type="ECO:0000313" key="2">
    <source>
        <dbReference type="Proteomes" id="UP000054928"/>
    </source>
</evidence>
<keyword evidence="2" id="KW-1185">Reference proteome</keyword>
<dbReference type="Proteomes" id="UP000054928">
    <property type="component" value="Unassembled WGS sequence"/>
</dbReference>
<sequence length="207" mass="24389">MEKISGEISADKVHLFLAKTKHAWLSSYSKEAKILRKGDTTPLVKELLYKDKELKEDESIIEHLRGLELPKAYQIHVLVLISDWQENAKKKQQNKREGSEVSCDDFLDALAKKVASMYDFDWQYDSPTVGVVLFSYQDYSWRFRFMKDVTHLLKLELPEYLIDGEWKDQYVLSKRTNNHHVPNSRIIKTRQGKNYMILPDNLYIMSE</sequence>
<name>A0A0P1AI55_PLAHL</name>
<dbReference type="RefSeq" id="XP_024577181.1">
    <property type="nucleotide sequence ID" value="XM_024726511.1"/>
</dbReference>
<organism evidence="1 2">
    <name type="scientific">Plasmopara halstedii</name>
    <name type="common">Downy mildew of sunflower</name>
    <dbReference type="NCBI Taxonomy" id="4781"/>
    <lineage>
        <taxon>Eukaryota</taxon>
        <taxon>Sar</taxon>
        <taxon>Stramenopiles</taxon>
        <taxon>Oomycota</taxon>
        <taxon>Peronosporomycetes</taxon>
        <taxon>Peronosporales</taxon>
        <taxon>Peronosporaceae</taxon>
        <taxon>Plasmopara</taxon>
    </lineage>
</organism>